<evidence type="ECO:0000313" key="2">
    <source>
        <dbReference type="EMBL" id="QYR53097.1"/>
    </source>
</evidence>
<protein>
    <submittedName>
        <fullName evidence="2">Uncharacterized protein</fullName>
    </submittedName>
</protein>
<keyword evidence="3" id="KW-1185">Reference proteome</keyword>
<dbReference type="RefSeq" id="WP_220379915.1">
    <property type="nucleotide sequence ID" value="NZ_CP080544.1"/>
</dbReference>
<feature type="chain" id="PRO_5045620231" evidence="1">
    <location>
        <begin position="40"/>
        <end position="176"/>
    </location>
</feature>
<proteinExistence type="predicted"/>
<name>A0ABX8WN96_9GAMM</name>
<accession>A0ABX8WN96</accession>
<feature type="signal peptide" evidence="1">
    <location>
        <begin position="1"/>
        <end position="39"/>
    </location>
</feature>
<dbReference type="EMBL" id="CP080544">
    <property type="protein sequence ID" value="QYR53097.1"/>
    <property type="molecule type" value="Genomic_DNA"/>
</dbReference>
<sequence length="176" mass="17387">MYSAHATFNTRSRSARCAMAIAVVVVWCAGLALASGAQAQSAPAAKDPSITIGRTVNPRIAYRGIPKEDMPIAAEATTFPQKKFQEQIGQVTTVGDDALGMTQAGGDGVRSVLNATLVSPTSSLSQSVGAQGAGGGAVPRGLNATVGGAVGSATSGIGDKVTGALNTALGSVGGTR</sequence>
<reference evidence="2 3" key="1">
    <citation type="submission" date="2021-08" db="EMBL/GenBank/DDBJ databases">
        <title>Lysobacter sp. strain CJ11 Genome sequencing and assembly.</title>
        <authorList>
            <person name="Kim I."/>
        </authorList>
    </citation>
    <scope>NUCLEOTIDE SEQUENCE [LARGE SCALE GENOMIC DNA]</scope>
    <source>
        <strain evidence="2 3">CJ11</strain>
    </source>
</reference>
<gene>
    <name evidence="2" type="ORF">H8L67_00815</name>
</gene>
<keyword evidence="1" id="KW-0732">Signal</keyword>
<organism evidence="2 3">
    <name type="scientific">Lysobacter soyae</name>
    <dbReference type="NCBI Taxonomy" id="2764185"/>
    <lineage>
        <taxon>Bacteria</taxon>
        <taxon>Pseudomonadati</taxon>
        <taxon>Pseudomonadota</taxon>
        <taxon>Gammaproteobacteria</taxon>
        <taxon>Lysobacterales</taxon>
        <taxon>Lysobacteraceae</taxon>
        <taxon>Lysobacter</taxon>
    </lineage>
</organism>
<dbReference type="Proteomes" id="UP000824755">
    <property type="component" value="Chromosome"/>
</dbReference>
<evidence type="ECO:0000256" key="1">
    <source>
        <dbReference type="SAM" id="SignalP"/>
    </source>
</evidence>
<evidence type="ECO:0000313" key="3">
    <source>
        <dbReference type="Proteomes" id="UP000824755"/>
    </source>
</evidence>